<reference evidence="1" key="1">
    <citation type="submission" date="2019-04" db="EMBL/GenBank/DDBJ databases">
        <title>Draft genome sequences of Streptomyces avermitilis MC3.</title>
        <authorList>
            <person name="Komaki H."/>
            <person name="Tamura T."/>
            <person name="Hosoyama A."/>
        </authorList>
    </citation>
    <scope>NUCLEOTIDE SEQUENCE</scope>
    <source>
        <strain evidence="1">MC3</strain>
    </source>
</reference>
<protein>
    <submittedName>
        <fullName evidence="1">Uncharacterized protein</fullName>
    </submittedName>
</protein>
<sequence>MGGRQVLAARRRLAQALDGERPEHELVAAARTVVAELGSTERLLELISELACGEGDPRAAPGCRTGTFSASTSSC</sequence>
<evidence type="ECO:0000313" key="1">
    <source>
        <dbReference type="EMBL" id="BBJ49864.1"/>
    </source>
</evidence>
<gene>
    <name evidence="1" type="ORF">SAVMC3_24930</name>
</gene>
<accession>A0A499V6E3</accession>
<organism evidence="1">
    <name type="scientific">Streptomyces avermitilis</name>
    <dbReference type="NCBI Taxonomy" id="33903"/>
    <lineage>
        <taxon>Bacteria</taxon>
        <taxon>Bacillati</taxon>
        <taxon>Actinomycetota</taxon>
        <taxon>Actinomycetes</taxon>
        <taxon>Kitasatosporales</taxon>
        <taxon>Streptomycetaceae</taxon>
        <taxon>Streptomyces</taxon>
    </lineage>
</organism>
<proteinExistence type="predicted"/>
<name>A0A499V6E3_STRAX</name>
<dbReference type="AlphaFoldDB" id="A0A499V6E3"/>
<dbReference type="EMBL" id="AP019621">
    <property type="protein sequence ID" value="BBJ49864.1"/>
    <property type="molecule type" value="Genomic_DNA"/>
</dbReference>